<dbReference type="Gene3D" id="3.90.550.10">
    <property type="entry name" value="Spore Coat Polysaccharide Biosynthesis Protein SpsA, Chain A"/>
    <property type="match status" value="1"/>
</dbReference>
<dbReference type="Proteomes" id="UP001058072">
    <property type="component" value="Chromosome"/>
</dbReference>
<evidence type="ECO:0000313" key="3">
    <source>
        <dbReference type="EMBL" id="UUF07732.1"/>
    </source>
</evidence>
<dbReference type="PANTHER" id="PTHR22916:SF3">
    <property type="entry name" value="UDP-GLCNAC:BETAGAL BETA-1,3-N-ACETYLGLUCOSAMINYLTRANSFERASE-LIKE PROTEIN 1"/>
    <property type="match status" value="1"/>
</dbReference>
<organism evidence="3 4">
    <name type="scientific">Turicibacter bilis</name>
    <dbReference type="NCBI Taxonomy" id="2735723"/>
    <lineage>
        <taxon>Bacteria</taxon>
        <taxon>Bacillati</taxon>
        <taxon>Bacillota</taxon>
        <taxon>Erysipelotrichia</taxon>
        <taxon>Erysipelotrichales</taxon>
        <taxon>Turicibacteraceae</taxon>
        <taxon>Turicibacter</taxon>
    </lineage>
</organism>
<dbReference type="Pfam" id="PF00535">
    <property type="entry name" value="Glycos_transf_2"/>
    <property type="match status" value="1"/>
</dbReference>
<dbReference type="PANTHER" id="PTHR22916">
    <property type="entry name" value="GLYCOSYLTRANSFERASE"/>
    <property type="match status" value="1"/>
</dbReference>
<dbReference type="InterPro" id="IPR001173">
    <property type="entry name" value="Glyco_trans_2-like"/>
</dbReference>
<dbReference type="SUPFAM" id="SSF53448">
    <property type="entry name" value="Nucleotide-diphospho-sugar transferases"/>
    <property type="match status" value="1"/>
</dbReference>
<dbReference type="CDD" id="cd00761">
    <property type="entry name" value="Glyco_tranf_GTA_type"/>
    <property type="match status" value="1"/>
</dbReference>
<feature type="domain" description="Glucosyltransferase 3-like C-terminal" evidence="2">
    <location>
        <begin position="670"/>
        <end position="808"/>
    </location>
</feature>
<dbReference type="SUPFAM" id="SSF48452">
    <property type="entry name" value="TPR-like"/>
    <property type="match status" value="1"/>
</dbReference>
<dbReference type="AlphaFoldDB" id="A0A9Q9CPR1"/>
<evidence type="ECO:0000259" key="1">
    <source>
        <dbReference type="Pfam" id="PF00535"/>
    </source>
</evidence>
<dbReference type="InterPro" id="IPR011990">
    <property type="entry name" value="TPR-like_helical_dom_sf"/>
</dbReference>
<dbReference type="Gene3D" id="3.40.50.2000">
    <property type="entry name" value="Glycogen Phosphorylase B"/>
    <property type="match status" value="2"/>
</dbReference>
<accession>A0A9Q9CPR1</accession>
<dbReference type="RefSeq" id="WP_212723305.1">
    <property type="nucleotide sequence ID" value="NZ_CP071250.1"/>
</dbReference>
<dbReference type="InterPro" id="IPR058592">
    <property type="entry name" value="Gtf3_C"/>
</dbReference>
<reference evidence="3" key="1">
    <citation type="submission" date="2021-03" db="EMBL/GenBank/DDBJ databases">
        <title>Comparative Genomics and Metabolomics in the genus Turicibacter.</title>
        <authorList>
            <person name="Maki J."/>
            <person name="Looft T."/>
        </authorList>
    </citation>
    <scope>NUCLEOTIDE SEQUENCE</scope>
    <source>
        <strain evidence="3">ISU324</strain>
    </source>
</reference>
<dbReference type="EMBL" id="CP071250">
    <property type="protein sequence ID" value="UUF07732.1"/>
    <property type="molecule type" value="Genomic_DNA"/>
</dbReference>
<evidence type="ECO:0000313" key="4">
    <source>
        <dbReference type="Proteomes" id="UP001058072"/>
    </source>
</evidence>
<protein>
    <submittedName>
        <fullName evidence="3">Glycosyltransferase</fullName>
    </submittedName>
</protein>
<dbReference type="GO" id="GO:0016758">
    <property type="term" value="F:hexosyltransferase activity"/>
    <property type="evidence" value="ECO:0007669"/>
    <property type="project" value="UniProtKB-ARBA"/>
</dbReference>
<gene>
    <name evidence="3" type="ORF">J0J70_08870</name>
</gene>
<dbReference type="InterPro" id="IPR029044">
    <property type="entry name" value="Nucleotide-diphossugar_trans"/>
</dbReference>
<evidence type="ECO:0000259" key="2">
    <source>
        <dbReference type="Pfam" id="PF26337"/>
    </source>
</evidence>
<dbReference type="Gene3D" id="1.25.40.10">
    <property type="entry name" value="Tetratricopeptide repeat domain"/>
    <property type="match status" value="1"/>
</dbReference>
<name>A0A9Q9CPR1_9FIRM</name>
<feature type="domain" description="Glycosyltransferase 2-like" evidence="1">
    <location>
        <begin position="30"/>
        <end position="131"/>
    </location>
</feature>
<dbReference type="Pfam" id="PF26337">
    <property type="entry name" value="Gtf3_C"/>
    <property type="match status" value="1"/>
</dbReference>
<proteinExistence type="predicted"/>
<sequence>MLQKTSRSNSESFTELTMKGESVLGYCQVTVFTSTYNRRYTLERLYESLRGQTVKPMEWIIVDDGSSDDTYQLIFPWIETEIDFEIIYLRVKNGGKHRAINKACDLARGDLFCIVDSDDYLTNDAIEKIITWEQSIQGKPGYAGVAGNKGFSDHQLIGRTFESEYVDATSLEREKYQIEGDKAEVFYTSVLKKYKFPEIQGENFITESVVWFHIASDGLKIRWFNDIIYIANYLEDGLTKNGDQLIQKNPKGTLLTQYLQASYYQQFILKEKEEVRHYIHEVLVSGDLEAGITYLNGLIPRVKNDIDIQLMLAQLYLYLGKISVAKNILNDMTMVYSKDARPYLKLGKIEERQQQLSLAVSHYQKALLYLDESANQSLIEKLKKTYHFTSNQIDRVLLIRVKEHYKKGELEEAKQLIIKNPAIDESYRLELGFYFNNERFVYYIIGLILGVDDISSSPEDLDYVKAHQLFDQCQYDQSLVYLFKVLSKQLTPLSLYRLSYILKQKGQLGLATKYENLYRLVSNQIKSSGRIYFIEESTTPLHKFRTDINTIFHQMGFHSLNRELELGNFNFSIFDTVLFQYPFSSNVEKIFNSCCTLNLKTILVVHQVEDLNEMIQLNQASRLIVMSHDLKTKLIEQGCYCQLLVREHLDYLINQELVVPTFSKNVILVEDDEILDDWNDNHSFTLNVYGKKTVQERTHLIYKGEFDLEQTPLKLEGSFGLVSPHTTIDSWQVSLYLLTKRPLICFEGTELATFVLEHELGFVISTLDEIEAKLNEISNEDYAYMVDHMTPYSINIASGVYFKQALATALK</sequence>